<evidence type="ECO:0000256" key="1">
    <source>
        <dbReference type="ARBA" id="ARBA00022676"/>
    </source>
</evidence>
<dbReference type="SUPFAM" id="SSF53756">
    <property type="entry name" value="UDP-Glycosyltransferase/glycogen phosphorylase"/>
    <property type="match status" value="1"/>
</dbReference>
<dbReference type="PANTHER" id="PTHR12526">
    <property type="entry name" value="GLYCOSYLTRANSFERASE"/>
    <property type="match status" value="1"/>
</dbReference>
<keyword evidence="1" id="KW-0328">Glycosyltransferase</keyword>
<evidence type="ECO:0000259" key="3">
    <source>
        <dbReference type="Pfam" id="PF00534"/>
    </source>
</evidence>
<proteinExistence type="predicted"/>
<dbReference type="PANTHER" id="PTHR12526:SF640">
    <property type="entry name" value="COLANIC ACID BIOSYNTHESIS GLYCOSYLTRANSFERASE WCAL-RELATED"/>
    <property type="match status" value="1"/>
</dbReference>
<keyword evidence="2" id="KW-0808">Transferase</keyword>
<feature type="domain" description="Glycosyl transferase family 1" evidence="3">
    <location>
        <begin position="152"/>
        <end position="303"/>
    </location>
</feature>
<dbReference type="AlphaFoldDB" id="A0A6J7SME1"/>
<dbReference type="InterPro" id="IPR001296">
    <property type="entry name" value="Glyco_trans_1"/>
</dbReference>
<sequence>MTEFDCVYVSATSGIHDKRWVQALVNLGHQPAVLSLDTSTSLDALISSVRATAGSSLPVLAGPLTTITQHLVAQAPELTTVGLSWGFDLFELLAHDELAWLHNLSGLVIDSEPTRLIATSAGVPADRMTFIPWGIDLPAFTPIGSKIALSTLGWNEDSRMVLSLRAHEELYRIGDILEAFADVASTDPNVMLVIGHSGSLTATLRARVSELQLDERVRFIGTITESELPDWLRAASCYVTASEVDGTSVTLLQAMACETPIVASETPGNLGWIDDGKTGSTFTTGSIPSLTSALMTVLSSDTAPSSARARALVLEKADWNRNINRLEEALFHQDRTY</sequence>
<evidence type="ECO:0000313" key="4">
    <source>
        <dbReference type="EMBL" id="CAB5042201.1"/>
    </source>
</evidence>
<organism evidence="4">
    <name type="scientific">freshwater metagenome</name>
    <dbReference type="NCBI Taxonomy" id="449393"/>
    <lineage>
        <taxon>unclassified sequences</taxon>
        <taxon>metagenomes</taxon>
        <taxon>ecological metagenomes</taxon>
    </lineage>
</organism>
<accession>A0A6J7SME1</accession>
<protein>
    <submittedName>
        <fullName evidence="4">Unannotated protein</fullName>
    </submittedName>
</protein>
<dbReference type="Pfam" id="PF00534">
    <property type="entry name" value="Glycos_transf_1"/>
    <property type="match status" value="1"/>
</dbReference>
<reference evidence="4" key="1">
    <citation type="submission" date="2020-05" db="EMBL/GenBank/DDBJ databases">
        <authorList>
            <person name="Chiriac C."/>
            <person name="Salcher M."/>
            <person name="Ghai R."/>
            <person name="Kavagutti S V."/>
        </authorList>
    </citation>
    <scope>NUCLEOTIDE SEQUENCE</scope>
</reference>
<dbReference type="GO" id="GO:0016757">
    <property type="term" value="F:glycosyltransferase activity"/>
    <property type="evidence" value="ECO:0007669"/>
    <property type="project" value="UniProtKB-KW"/>
</dbReference>
<evidence type="ECO:0000256" key="2">
    <source>
        <dbReference type="ARBA" id="ARBA00022679"/>
    </source>
</evidence>
<dbReference type="EMBL" id="CAFBPZ010000129">
    <property type="protein sequence ID" value="CAB5042201.1"/>
    <property type="molecule type" value="Genomic_DNA"/>
</dbReference>
<dbReference type="Gene3D" id="3.40.50.2000">
    <property type="entry name" value="Glycogen Phosphorylase B"/>
    <property type="match status" value="2"/>
</dbReference>
<name>A0A6J7SME1_9ZZZZ</name>
<gene>
    <name evidence="4" type="ORF">UFOPK4237_01477</name>
</gene>